<evidence type="ECO:0000313" key="6">
    <source>
        <dbReference type="EMBL" id="WAR02474.1"/>
    </source>
</evidence>
<feature type="region of interest" description="Disordered" evidence="4">
    <location>
        <begin position="358"/>
        <end position="415"/>
    </location>
</feature>
<accession>A0ABY7DZV5</accession>
<dbReference type="InterPro" id="IPR038098">
    <property type="entry name" value="PHF12_MRG-bd_sf"/>
</dbReference>
<feature type="domain" description="Zinc finger PHD-type" evidence="5">
    <location>
        <begin position="184"/>
        <end position="230"/>
    </location>
</feature>
<dbReference type="Pfam" id="PF00628">
    <property type="entry name" value="PHD"/>
    <property type="match status" value="1"/>
</dbReference>
<dbReference type="EMBL" id="CP111015">
    <property type="protein sequence ID" value="WAR02474.1"/>
    <property type="molecule type" value="Genomic_DNA"/>
</dbReference>
<dbReference type="InterPro" id="IPR031966">
    <property type="entry name" value="PHF12_MRG-bd"/>
</dbReference>
<evidence type="ECO:0000259" key="5">
    <source>
        <dbReference type="SMART" id="SM00249"/>
    </source>
</evidence>
<keyword evidence="3" id="KW-0862">Zinc</keyword>
<feature type="compositionally biased region" description="Low complexity" evidence="4">
    <location>
        <begin position="94"/>
        <end position="106"/>
    </location>
</feature>
<feature type="compositionally biased region" description="Polar residues" evidence="4">
    <location>
        <begin position="541"/>
        <end position="556"/>
    </location>
</feature>
<dbReference type="InterPro" id="IPR011011">
    <property type="entry name" value="Znf_FYVE_PHD"/>
</dbReference>
<dbReference type="Gene3D" id="6.10.20.60">
    <property type="entry name" value="PHD finger protein 12"/>
    <property type="match status" value="1"/>
</dbReference>
<dbReference type="InterPro" id="IPR001965">
    <property type="entry name" value="Znf_PHD"/>
</dbReference>
<keyword evidence="1" id="KW-0479">Metal-binding</keyword>
<keyword evidence="2" id="KW-0863">Zinc-finger</keyword>
<dbReference type="InterPro" id="IPR019787">
    <property type="entry name" value="Znf_PHD-finger"/>
</dbReference>
<feature type="region of interest" description="Disordered" evidence="4">
    <location>
        <begin position="88"/>
        <end position="107"/>
    </location>
</feature>
<keyword evidence="7" id="KW-1185">Reference proteome</keyword>
<gene>
    <name evidence="6" type="ORF">MAR_009032</name>
</gene>
<feature type="domain" description="Zinc finger PHD-type" evidence="5">
    <location>
        <begin position="52"/>
        <end position="87"/>
    </location>
</feature>
<feature type="region of interest" description="Disordered" evidence="4">
    <location>
        <begin position="528"/>
        <end position="556"/>
    </location>
</feature>
<dbReference type="SMART" id="SM00249">
    <property type="entry name" value="PHD"/>
    <property type="match status" value="2"/>
</dbReference>
<evidence type="ECO:0000256" key="2">
    <source>
        <dbReference type="ARBA" id="ARBA00022771"/>
    </source>
</evidence>
<feature type="compositionally biased region" description="Polar residues" evidence="4">
    <location>
        <begin position="406"/>
        <end position="415"/>
    </location>
</feature>
<feature type="compositionally biased region" description="Polar residues" evidence="4">
    <location>
        <begin position="461"/>
        <end position="473"/>
    </location>
</feature>
<name>A0ABY7DZV5_MYAAR</name>
<dbReference type="InterPro" id="IPR013083">
    <property type="entry name" value="Znf_RING/FYVE/PHD"/>
</dbReference>
<dbReference type="Gene3D" id="3.30.40.10">
    <property type="entry name" value="Zinc/RING finger domain, C3HC4 (zinc finger)"/>
    <property type="match status" value="1"/>
</dbReference>
<feature type="region of interest" description="Disordered" evidence="4">
    <location>
        <begin position="308"/>
        <end position="330"/>
    </location>
</feature>
<protein>
    <submittedName>
        <fullName evidence="6">PHF12-like protein</fullName>
    </submittedName>
</protein>
<dbReference type="Proteomes" id="UP001164746">
    <property type="component" value="Chromosome 4"/>
</dbReference>
<organism evidence="6 7">
    <name type="scientific">Mya arenaria</name>
    <name type="common">Soft-shell clam</name>
    <dbReference type="NCBI Taxonomy" id="6604"/>
    <lineage>
        <taxon>Eukaryota</taxon>
        <taxon>Metazoa</taxon>
        <taxon>Spiralia</taxon>
        <taxon>Lophotrochozoa</taxon>
        <taxon>Mollusca</taxon>
        <taxon>Bivalvia</taxon>
        <taxon>Autobranchia</taxon>
        <taxon>Heteroconchia</taxon>
        <taxon>Euheterodonta</taxon>
        <taxon>Imparidentia</taxon>
        <taxon>Neoheterodontei</taxon>
        <taxon>Myida</taxon>
        <taxon>Myoidea</taxon>
        <taxon>Myidae</taxon>
        <taxon>Mya</taxon>
    </lineage>
</organism>
<sequence>MAACEYDLDTSGGLMDEIQKLIAPPVSEDAARKQRRGPKEFKKHGKAINHDYCDSCEEGGDLVCCDRDPPLEEDDIPPGEWICHRCRKDDDTSSTKSGSSSNGGKKYLPPPIPIPVLALNPLHTLAEAAKVLNPVQFELTKDLACTTQIPGSYKRKWWGRDRNMPVKKAAHELDNGLVPLPAKLCFVCNKSCRVGPLQPCDYCPCLYHLDCLNPPLTSVPTDRWMCPNHVEMATDDKLLKSTLLTERIKLWDHYNDRINQHTVKMNFLKKVHRRHPPFRLKHRHPQRKAASIPSAIQEFYQQPVELLPSPVLSGTQPTEEDSGQPALGSDASLEDQEQWLKSVVSLQTSIAQFLAKKQLERSSGDGSRASDTAKTEKPTASVMPVQNRDLADQSVLGSEPERNKHNSGSSCDQTIGNGPVPGSDCGANNGCDKASVSLLNSTCSPMNGDVEMGEVEKTKSDSNSSTPVLSPQGSVVKVTWPNSGSDKQTVTGSSTQSGNRNIVISTVNKTNNVYTRVVPGKLAAQTSILSPRTGSQGGKTGNSVLRPNLTPGSSTTTKVITVSQAPTASKIAISQSKSNQPSSLTSGNQTSSAIISLNNTLQQCLEGTADLELSKLDDKLIQILAWQRLQQLMPGKPGTSKHYELLNYSEHGTTVDNVLYSCDFSDKPATTPQPSAVVAAVRHLNKTHKPKMKADERLTTSRGSDMRVRCNCKGSSSSMIGGSGAGWEGTAILHHGSYIKVGCLQFVFSIVDHATTQPLHGIKRESIVVDLIDLSK</sequence>
<proteinExistence type="predicted"/>
<evidence type="ECO:0000256" key="4">
    <source>
        <dbReference type="SAM" id="MobiDB-lite"/>
    </source>
</evidence>
<dbReference type="InterPro" id="IPR042163">
    <property type="entry name" value="PHF12"/>
</dbReference>
<dbReference type="PANTHER" id="PTHR46309:SF1">
    <property type="entry name" value="PHD FINGER PROTEIN 12"/>
    <property type="match status" value="1"/>
</dbReference>
<dbReference type="Pfam" id="PF16737">
    <property type="entry name" value="PHF12_MRG_bd"/>
    <property type="match status" value="1"/>
</dbReference>
<dbReference type="SUPFAM" id="SSF57903">
    <property type="entry name" value="FYVE/PHD zinc finger"/>
    <property type="match status" value="2"/>
</dbReference>
<feature type="compositionally biased region" description="Polar residues" evidence="4">
    <location>
        <begin position="480"/>
        <end position="503"/>
    </location>
</feature>
<dbReference type="PANTHER" id="PTHR46309">
    <property type="entry name" value="PHD FINGER PROTEIN 12"/>
    <property type="match status" value="1"/>
</dbReference>
<evidence type="ECO:0000256" key="1">
    <source>
        <dbReference type="ARBA" id="ARBA00022723"/>
    </source>
</evidence>
<feature type="region of interest" description="Disordered" evidence="4">
    <location>
        <begin position="455"/>
        <end position="503"/>
    </location>
</feature>
<reference evidence="6" key="1">
    <citation type="submission" date="2022-11" db="EMBL/GenBank/DDBJ databases">
        <title>Centuries of genome instability and evolution in soft-shell clam transmissible cancer (bioRxiv).</title>
        <authorList>
            <person name="Hart S.F.M."/>
            <person name="Yonemitsu M.A."/>
            <person name="Giersch R.M."/>
            <person name="Beal B.F."/>
            <person name="Arriagada G."/>
            <person name="Davis B.W."/>
            <person name="Ostrander E.A."/>
            <person name="Goff S.P."/>
            <person name="Metzger M.J."/>
        </authorList>
    </citation>
    <scope>NUCLEOTIDE SEQUENCE</scope>
    <source>
        <strain evidence="6">MELC-2E11</strain>
        <tissue evidence="6">Siphon/mantle</tissue>
    </source>
</reference>
<evidence type="ECO:0000313" key="7">
    <source>
        <dbReference type="Proteomes" id="UP001164746"/>
    </source>
</evidence>
<evidence type="ECO:0000256" key="3">
    <source>
        <dbReference type="ARBA" id="ARBA00022833"/>
    </source>
</evidence>
<dbReference type="CDD" id="cd15534">
    <property type="entry name" value="PHD2_PHF12_Rco1"/>
    <property type="match status" value="1"/>
</dbReference>